<comment type="caution">
    <text evidence="2">The sequence shown here is derived from an EMBL/GenBank/DDBJ whole genome shotgun (WGS) entry which is preliminary data.</text>
</comment>
<feature type="domain" description="Tail specific protease" evidence="1">
    <location>
        <begin position="104"/>
        <end position="300"/>
    </location>
</feature>
<dbReference type="Pfam" id="PF11918">
    <property type="entry name" value="Peptidase_S41_N"/>
    <property type="match status" value="1"/>
</dbReference>
<reference evidence="2 3" key="1">
    <citation type="submission" date="2019-07" db="EMBL/GenBank/DDBJ databases">
        <title>Whole genome shotgun sequence of Segetibacter aerophilus NBRC 106135.</title>
        <authorList>
            <person name="Hosoyama A."/>
            <person name="Uohara A."/>
            <person name="Ohji S."/>
            <person name="Ichikawa N."/>
        </authorList>
    </citation>
    <scope>NUCLEOTIDE SEQUENCE [LARGE SCALE GENOMIC DNA]</scope>
    <source>
        <strain evidence="2 3">NBRC 106135</strain>
    </source>
</reference>
<dbReference type="AlphaFoldDB" id="A0A512BHZ2"/>
<organism evidence="2 3">
    <name type="scientific">Segetibacter aerophilus</name>
    <dbReference type="NCBI Taxonomy" id="670293"/>
    <lineage>
        <taxon>Bacteria</taxon>
        <taxon>Pseudomonadati</taxon>
        <taxon>Bacteroidota</taxon>
        <taxon>Chitinophagia</taxon>
        <taxon>Chitinophagales</taxon>
        <taxon>Chitinophagaceae</taxon>
        <taxon>Segetibacter</taxon>
    </lineage>
</organism>
<dbReference type="PANTHER" id="PTHR11261:SF3">
    <property type="entry name" value="RETINOL-BINDING PROTEIN 3"/>
    <property type="match status" value="1"/>
</dbReference>
<dbReference type="EMBL" id="BJYT01000024">
    <property type="protein sequence ID" value="GEO11570.1"/>
    <property type="molecule type" value="Genomic_DNA"/>
</dbReference>
<dbReference type="Gene3D" id="3.30.750.44">
    <property type="match status" value="1"/>
</dbReference>
<gene>
    <name evidence="2" type="ORF">SAE01_40660</name>
</gene>
<dbReference type="GO" id="GO:0006508">
    <property type="term" value="P:proteolysis"/>
    <property type="evidence" value="ECO:0007669"/>
    <property type="project" value="InterPro"/>
</dbReference>
<keyword evidence="3" id="KW-1185">Reference proteome</keyword>
<accession>A0A512BHZ2</accession>
<dbReference type="Pfam" id="PF03572">
    <property type="entry name" value="Peptidase_S41"/>
    <property type="match status" value="1"/>
</dbReference>
<dbReference type="Gene3D" id="3.90.226.10">
    <property type="entry name" value="2-enoyl-CoA Hydratase, Chain A, domain 1"/>
    <property type="match status" value="1"/>
</dbReference>
<evidence type="ECO:0000259" key="1">
    <source>
        <dbReference type="SMART" id="SM00245"/>
    </source>
</evidence>
<dbReference type="SUPFAM" id="SSF52096">
    <property type="entry name" value="ClpP/crotonase"/>
    <property type="match status" value="1"/>
</dbReference>
<evidence type="ECO:0000313" key="3">
    <source>
        <dbReference type="Proteomes" id="UP000321513"/>
    </source>
</evidence>
<dbReference type="PANTHER" id="PTHR11261">
    <property type="entry name" value="INTERPHOTORECEPTOR RETINOID-BINDING PROTEIN"/>
    <property type="match status" value="1"/>
</dbReference>
<dbReference type="SMART" id="SM00245">
    <property type="entry name" value="TSPc"/>
    <property type="match status" value="1"/>
</dbReference>
<sequence>MIGKAQSKDTTVAVTASEQREVISSISSLLNNRYVFPEVAKETSDLLMSNLNKGVYSSLRDPISFSGRLTSDLQLVTKDKHLGVRVDPDYIRDIRARQGTSSDPKATTAMLQRMKNNNYGFKEVKLLDGNIGYLDLRSFVDPQYAGETAVAAMNFLSNADALIIDLRKNTGGNPAMIQLICSYLFSANPVHLNNFYFRPSNQTTQTWTLPFISGKRRPDVDVYILTSRGTFSAAEEFTYDLKSLKRATVVGEVTGGGANPGGLEIINDRFAIFVPIGRAINPVTNTNWEGTGVTPDIPVAASNALIVAQEKALEKLALKDSSNPHNIYQWLLTSLRAKQNPFLPEIQQQKDLTGKYGPYTVSSESNKLYLSFEPGSKALLVPLSADFYDVEDKMLRVQFVREKTGKINSVEIVEVTGERQRLEKI</sequence>
<dbReference type="GO" id="GO:0008236">
    <property type="term" value="F:serine-type peptidase activity"/>
    <property type="evidence" value="ECO:0007669"/>
    <property type="project" value="InterPro"/>
</dbReference>
<dbReference type="Proteomes" id="UP000321513">
    <property type="component" value="Unassembled WGS sequence"/>
</dbReference>
<dbReference type="InterPro" id="IPR005151">
    <property type="entry name" value="Tail-specific_protease"/>
</dbReference>
<evidence type="ECO:0000313" key="2">
    <source>
        <dbReference type="EMBL" id="GEO11570.1"/>
    </source>
</evidence>
<dbReference type="InterPro" id="IPR029045">
    <property type="entry name" value="ClpP/crotonase-like_dom_sf"/>
</dbReference>
<dbReference type="CDD" id="cd07563">
    <property type="entry name" value="Peptidase_S41_IRBP"/>
    <property type="match status" value="1"/>
</dbReference>
<name>A0A512BHZ2_9BACT</name>
<protein>
    <recommendedName>
        <fullName evidence="1">Tail specific protease domain-containing protein</fullName>
    </recommendedName>
</protein>
<proteinExistence type="predicted"/>